<reference evidence="2 3" key="1">
    <citation type="journal article" date="2018" name="Biotechnol. Biofuels">
        <title>Integrative visual omics of the white-rot fungus Polyporus brumalis exposes the biotechnological potential of its oxidative enzymes for delignifying raw plant biomass.</title>
        <authorList>
            <person name="Miyauchi S."/>
            <person name="Rancon A."/>
            <person name="Drula E."/>
            <person name="Hage H."/>
            <person name="Chaduli D."/>
            <person name="Favel A."/>
            <person name="Grisel S."/>
            <person name="Henrissat B."/>
            <person name="Herpoel-Gimbert I."/>
            <person name="Ruiz-Duenas F.J."/>
            <person name="Chevret D."/>
            <person name="Hainaut M."/>
            <person name="Lin J."/>
            <person name="Wang M."/>
            <person name="Pangilinan J."/>
            <person name="Lipzen A."/>
            <person name="Lesage-Meessen L."/>
            <person name="Navarro D."/>
            <person name="Riley R."/>
            <person name="Grigoriev I.V."/>
            <person name="Zhou S."/>
            <person name="Raouche S."/>
            <person name="Rosso M.N."/>
        </authorList>
    </citation>
    <scope>NUCLEOTIDE SEQUENCE [LARGE SCALE GENOMIC DNA]</scope>
    <source>
        <strain evidence="2 3">BRFM 1820</strain>
    </source>
</reference>
<protein>
    <submittedName>
        <fullName evidence="2">Uncharacterized protein</fullName>
    </submittedName>
</protein>
<evidence type="ECO:0000313" key="3">
    <source>
        <dbReference type="Proteomes" id="UP000256964"/>
    </source>
</evidence>
<accession>A0A371DV27</accession>
<feature type="region of interest" description="Disordered" evidence="1">
    <location>
        <begin position="143"/>
        <end position="176"/>
    </location>
</feature>
<sequence>MPVDEAHRLAVQEHRLTTASRRVVDFLGTREHACCRCPFKAAEESTHKSGHIGFGSRDAALPPALLQPRQLSTYVRTLQRKECIYVFSTPAARCSTSPTRIALIWRNTQAVPAPRLASQPLVLAPPLTKTSRLPAPVHLPGFATTYPGQPHDNRASSRSCQFESRRSVYHDQAAQS</sequence>
<evidence type="ECO:0000313" key="2">
    <source>
        <dbReference type="EMBL" id="RDX56365.1"/>
    </source>
</evidence>
<dbReference type="AlphaFoldDB" id="A0A371DV27"/>
<gene>
    <name evidence="2" type="ORF">OH76DRAFT_380092</name>
</gene>
<organism evidence="2 3">
    <name type="scientific">Lentinus brumalis</name>
    <dbReference type="NCBI Taxonomy" id="2498619"/>
    <lineage>
        <taxon>Eukaryota</taxon>
        <taxon>Fungi</taxon>
        <taxon>Dikarya</taxon>
        <taxon>Basidiomycota</taxon>
        <taxon>Agaricomycotina</taxon>
        <taxon>Agaricomycetes</taxon>
        <taxon>Polyporales</taxon>
        <taxon>Polyporaceae</taxon>
        <taxon>Lentinus</taxon>
    </lineage>
</organism>
<proteinExistence type="predicted"/>
<dbReference type="Proteomes" id="UP000256964">
    <property type="component" value="Unassembled WGS sequence"/>
</dbReference>
<name>A0A371DV27_9APHY</name>
<keyword evidence="3" id="KW-1185">Reference proteome</keyword>
<evidence type="ECO:0000256" key="1">
    <source>
        <dbReference type="SAM" id="MobiDB-lite"/>
    </source>
</evidence>
<dbReference type="EMBL" id="KZ857380">
    <property type="protein sequence ID" value="RDX56365.1"/>
    <property type="molecule type" value="Genomic_DNA"/>
</dbReference>